<gene>
    <name evidence="8" type="ORF">RSOLAG1IB_09658</name>
</gene>
<keyword evidence="5" id="KW-0862">Zinc</keyword>
<dbReference type="GO" id="GO:0002376">
    <property type="term" value="P:immune system process"/>
    <property type="evidence" value="ECO:0007669"/>
    <property type="project" value="UniProtKB-KW"/>
</dbReference>
<evidence type="ECO:0000256" key="2">
    <source>
        <dbReference type="ARBA" id="ARBA00022490"/>
    </source>
</evidence>
<keyword evidence="6" id="KW-0391">Immunity</keyword>
<evidence type="ECO:0000313" key="9">
    <source>
        <dbReference type="Proteomes" id="UP000059188"/>
    </source>
</evidence>
<protein>
    <submittedName>
        <fullName evidence="8">NFX1-type zinc finger-containing protein 1</fullName>
    </submittedName>
</protein>
<dbReference type="STRING" id="1108050.A0A0B7FS06"/>
<dbReference type="InterPro" id="IPR046439">
    <property type="entry name" value="ZF_RZ_dom"/>
</dbReference>
<dbReference type="PROSITE" id="PS51981">
    <property type="entry name" value="ZF_RZ"/>
    <property type="match status" value="1"/>
</dbReference>
<dbReference type="Proteomes" id="UP000059188">
    <property type="component" value="Unassembled WGS sequence"/>
</dbReference>
<dbReference type="GO" id="GO:0005737">
    <property type="term" value="C:cytoplasm"/>
    <property type="evidence" value="ECO:0007669"/>
    <property type="project" value="UniProtKB-SubCell"/>
</dbReference>
<proteinExistence type="predicted"/>
<dbReference type="GO" id="GO:0008270">
    <property type="term" value="F:zinc ion binding"/>
    <property type="evidence" value="ECO:0007669"/>
    <property type="project" value="UniProtKB-KW"/>
</dbReference>
<dbReference type="Pfam" id="PF20173">
    <property type="entry name" value="ZnF_RZ-type"/>
    <property type="match status" value="1"/>
</dbReference>
<keyword evidence="2" id="KW-0963">Cytoplasm</keyword>
<sequence>MTITLPCRHVFTVETLDGITSLGDFYEKNGEGKWVKSITPDDTGEIRTRPVCPSCRGNIDSRRYGRVCKNSNLAILQHNTASNLSRRLAKTEEKLTTVREGLDKSVIDTVKACKPEGPDQFITAEARREIIDKRDIALAREEERPTPAEVIDDIGEYHAFPDNYAKKWKAGVKVALDPYRTARQITCERDPAVQAYEASLSQLYREELERFGVDLSLGAPRDVEQHALRVARMKIGQLPPRASLRFVVEAFWITIDILTQLGVAASKASDEVRIRDNSGTESEQWEQLAEFILSRATKDAETAYNLATKSESWNKAIKCLVFVLQTRYELAAHQCRVAIGKGALSNSDVKTELVDMCRRGIRSVKELQTSVPRDYSLRWGSRERQNKLAWANANFVQPAGVILESWETLKRSTKGGTWYQEVTNTERAAIMRAMMQGAGHDRLWHTGHFYQCPNGHPYVIGECGGAMQVSTCPECGVPIGGSHHQSLAGNTHANDFVNLARQGGIEDAGWAWGPDRRR</sequence>
<keyword evidence="3" id="KW-0479">Metal-binding</keyword>
<reference evidence="8 9" key="1">
    <citation type="submission" date="2014-11" db="EMBL/GenBank/DDBJ databases">
        <authorList>
            <person name="Wibberg Daniel"/>
        </authorList>
    </citation>
    <scope>NUCLEOTIDE SEQUENCE [LARGE SCALE GENOMIC DNA]</scope>
    <source>
        <strain evidence="8">Rhizoctonia solani AG1-IB 7/3/14</strain>
    </source>
</reference>
<feature type="domain" description="RZ-type" evidence="7">
    <location>
        <begin position="422"/>
        <end position="502"/>
    </location>
</feature>
<evidence type="ECO:0000256" key="6">
    <source>
        <dbReference type="ARBA" id="ARBA00022859"/>
    </source>
</evidence>
<dbReference type="AlphaFoldDB" id="A0A0B7FS06"/>
<evidence type="ECO:0000256" key="3">
    <source>
        <dbReference type="ARBA" id="ARBA00022723"/>
    </source>
</evidence>
<evidence type="ECO:0000313" key="8">
    <source>
        <dbReference type="EMBL" id="CEL60465.1"/>
    </source>
</evidence>
<comment type="subcellular location">
    <subcellularLocation>
        <location evidence="1">Cytoplasm</location>
    </subcellularLocation>
</comment>
<evidence type="ECO:0000256" key="5">
    <source>
        <dbReference type="ARBA" id="ARBA00022833"/>
    </source>
</evidence>
<evidence type="ECO:0000256" key="4">
    <source>
        <dbReference type="ARBA" id="ARBA00022771"/>
    </source>
</evidence>
<dbReference type="OrthoDB" id="2423195at2759"/>
<keyword evidence="4" id="KW-0863">Zinc-finger</keyword>
<organism evidence="8 9">
    <name type="scientific">Thanatephorus cucumeris (strain AG1-IB / isolate 7/3/14)</name>
    <name type="common">Lettuce bottom rot fungus</name>
    <name type="synonym">Rhizoctonia solani</name>
    <dbReference type="NCBI Taxonomy" id="1108050"/>
    <lineage>
        <taxon>Eukaryota</taxon>
        <taxon>Fungi</taxon>
        <taxon>Dikarya</taxon>
        <taxon>Basidiomycota</taxon>
        <taxon>Agaricomycotina</taxon>
        <taxon>Agaricomycetes</taxon>
        <taxon>Cantharellales</taxon>
        <taxon>Ceratobasidiaceae</taxon>
        <taxon>Rhizoctonia</taxon>
        <taxon>Rhizoctonia solani AG-1</taxon>
    </lineage>
</organism>
<keyword evidence="9" id="KW-1185">Reference proteome</keyword>
<evidence type="ECO:0000259" key="7">
    <source>
        <dbReference type="PROSITE" id="PS51981"/>
    </source>
</evidence>
<evidence type="ECO:0000256" key="1">
    <source>
        <dbReference type="ARBA" id="ARBA00004496"/>
    </source>
</evidence>
<accession>A0A0B7FS06</accession>
<dbReference type="EMBL" id="LN679147">
    <property type="protein sequence ID" value="CEL60465.1"/>
    <property type="molecule type" value="Genomic_DNA"/>
</dbReference>
<name>A0A0B7FS06_THACB</name>